<name>A0AAQ4F4G4_AMBAM</name>
<evidence type="ECO:0000313" key="4">
    <source>
        <dbReference type="Proteomes" id="UP001321473"/>
    </source>
</evidence>
<evidence type="ECO:0000256" key="1">
    <source>
        <dbReference type="SAM" id="MobiDB-lite"/>
    </source>
</evidence>
<evidence type="ECO:0000256" key="2">
    <source>
        <dbReference type="SAM" id="SignalP"/>
    </source>
</evidence>
<proteinExistence type="predicted"/>
<keyword evidence="4" id="KW-1185">Reference proteome</keyword>
<protein>
    <recommendedName>
        <fullName evidence="5">Basic proline-rich protein-like</fullName>
    </recommendedName>
</protein>
<reference evidence="3 4" key="1">
    <citation type="journal article" date="2023" name="Arcadia Sci">
        <title>De novo assembly of a long-read Amblyomma americanum tick genome.</title>
        <authorList>
            <person name="Chou S."/>
            <person name="Poskanzer K.E."/>
            <person name="Rollins M."/>
            <person name="Thuy-Boun P.S."/>
        </authorList>
    </citation>
    <scope>NUCLEOTIDE SEQUENCE [LARGE SCALE GENOMIC DNA]</scope>
    <source>
        <strain evidence="3">F_SG_1</strain>
        <tissue evidence="3">Salivary glands</tissue>
    </source>
</reference>
<organism evidence="3 4">
    <name type="scientific">Amblyomma americanum</name>
    <name type="common">Lone star tick</name>
    <dbReference type="NCBI Taxonomy" id="6943"/>
    <lineage>
        <taxon>Eukaryota</taxon>
        <taxon>Metazoa</taxon>
        <taxon>Ecdysozoa</taxon>
        <taxon>Arthropoda</taxon>
        <taxon>Chelicerata</taxon>
        <taxon>Arachnida</taxon>
        <taxon>Acari</taxon>
        <taxon>Parasitiformes</taxon>
        <taxon>Ixodida</taxon>
        <taxon>Ixodoidea</taxon>
        <taxon>Ixodidae</taxon>
        <taxon>Amblyomminae</taxon>
        <taxon>Amblyomma</taxon>
    </lineage>
</organism>
<comment type="caution">
    <text evidence="3">The sequence shown here is derived from an EMBL/GenBank/DDBJ whole genome shotgun (WGS) entry which is preliminary data.</text>
</comment>
<dbReference type="AlphaFoldDB" id="A0AAQ4F4G4"/>
<sequence>MALTLYCIFVLLAFAAPSESVRPPKPQNKGPRPLRPLGQRPPNPPTQGAQRPQGHGLPPPRGPRPVPPPGNMHPPRQGPVFPPPGGPMYPPASGPMHPRPGGPMLQLPGGPGGYPHPSLSYQNPQRPWVQKPTQSYPQGPPWRPPTKNICPVMCQPGQKPGDPCGPVPNCLCALDLRYGSMSDHPCIFVPSG</sequence>
<evidence type="ECO:0000313" key="3">
    <source>
        <dbReference type="EMBL" id="KAK8782024.1"/>
    </source>
</evidence>
<gene>
    <name evidence="3" type="ORF">V5799_016638</name>
</gene>
<keyword evidence="2" id="KW-0732">Signal</keyword>
<evidence type="ECO:0008006" key="5">
    <source>
        <dbReference type="Google" id="ProtNLM"/>
    </source>
</evidence>
<dbReference type="Proteomes" id="UP001321473">
    <property type="component" value="Unassembled WGS sequence"/>
</dbReference>
<feature type="signal peptide" evidence="2">
    <location>
        <begin position="1"/>
        <end position="20"/>
    </location>
</feature>
<accession>A0AAQ4F4G4</accession>
<feature type="region of interest" description="Disordered" evidence="1">
    <location>
        <begin position="17"/>
        <end position="143"/>
    </location>
</feature>
<feature type="chain" id="PRO_5043048503" description="Basic proline-rich protein-like" evidence="2">
    <location>
        <begin position="21"/>
        <end position="192"/>
    </location>
</feature>
<dbReference type="EMBL" id="JARKHS020007085">
    <property type="protein sequence ID" value="KAK8782024.1"/>
    <property type="molecule type" value="Genomic_DNA"/>
</dbReference>
<feature type="compositionally biased region" description="Polar residues" evidence="1">
    <location>
        <begin position="120"/>
        <end position="137"/>
    </location>
</feature>
<feature type="compositionally biased region" description="Pro residues" evidence="1">
    <location>
        <begin position="57"/>
        <end position="101"/>
    </location>
</feature>